<dbReference type="CDD" id="cd07079">
    <property type="entry name" value="ALDH_F18-19_ProA-GPR"/>
    <property type="match status" value="1"/>
</dbReference>
<dbReference type="eggNOG" id="COG0014">
    <property type="taxonomic scope" value="Bacteria"/>
</dbReference>
<dbReference type="UniPathway" id="UPA00098">
    <property type="reaction ID" value="UER00360"/>
</dbReference>
<dbReference type="InterPro" id="IPR016161">
    <property type="entry name" value="Ald_DH/histidinol_DH"/>
</dbReference>
<evidence type="ECO:0000256" key="5">
    <source>
        <dbReference type="ARBA" id="ARBA00023002"/>
    </source>
</evidence>
<dbReference type="RefSeq" id="WP_009258105.1">
    <property type="nucleotide sequence ID" value="NZ_KN174163.1"/>
</dbReference>
<organism evidence="9 10">
    <name type="scientific">Flavonifractor plautii 1_3_50AFAA</name>
    <dbReference type="NCBI Taxonomy" id="742738"/>
    <lineage>
        <taxon>Bacteria</taxon>
        <taxon>Bacillati</taxon>
        <taxon>Bacillota</taxon>
        <taxon>Clostridia</taxon>
        <taxon>Eubacteriales</taxon>
        <taxon>Oscillospiraceae</taxon>
        <taxon>Flavonifractor</taxon>
    </lineage>
</organism>
<dbReference type="PANTHER" id="PTHR11063">
    <property type="entry name" value="GLUTAMATE SEMIALDEHYDE DEHYDROGENASE"/>
    <property type="match status" value="1"/>
</dbReference>
<keyword evidence="7" id="KW-0963">Cytoplasm</keyword>
<dbReference type="InterPro" id="IPR016162">
    <property type="entry name" value="Ald_DH_N"/>
</dbReference>
<evidence type="ECO:0000256" key="6">
    <source>
        <dbReference type="ARBA" id="ARBA00049024"/>
    </source>
</evidence>
<dbReference type="Proteomes" id="UP000029585">
    <property type="component" value="Unassembled WGS sequence"/>
</dbReference>
<keyword evidence="5 7" id="KW-0560">Oxidoreductase</keyword>
<dbReference type="NCBIfam" id="TIGR00407">
    <property type="entry name" value="proA"/>
    <property type="match status" value="1"/>
</dbReference>
<dbReference type="HOGENOM" id="CLU_030231_0_0_9"/>
<dbReference type="FunFam" id="3.40.309.10:FF:000006">
    <property type="entry name" value="Gamma-glutamyl phosphate reductase"/>
    <property type="match status" value="1"/>
</dbReference>
<dbReference type="NCBIfam" id="NF001221">
    <property type="entry name" value="PRK00197.1"/>
    <property type="match status" value="1"/>
</dbReference>
<dbReference type="InterPro" id="IPR020593">
    <property type="entry name" value="G-glutamylP_reductase_CS"/>
</dbReference>
<name>A0A096B8S2_FLAPL</name>
<comment type="caution">
    <text evidence="9">The sequence shown here is derived from an EMBL/GenBank/DDBJ whole genome shotgun (WGS) entry which is preliminary data.</text>
</comment>
<dbReference type="InterPro" id="IPR000965">
    <property type="entry name" value="GPR_dom"/>
</dbReference>
<comment type="subcellular location">
    <subcellularLocation>
        <location evidence="7">Cytoplasm</location>
    </subcellularLocation>
</comment>
<proteinExistence type="inferred from homology"/>
<dbReference type="PANTHER" id="PTHR11063:SF8">
    <property type="entry name" value="DELTA-1-PYRROLINE-5-CARBOXYLATE SYNTHASE"/>
    <property type="match status" value="1"/>
</dbReference>
<dbReference type="AlphaFoldDB" id="A0A096B8S2"/>
<comment type="similarity">
    <text evidence="7">Belongs to the gamma-glutamyl phosphate reductase family.</text>
</comment>
<dbReference type="PROSITE" id="PS01223">
    <property type="entry name" value="PROA"/>
    <property type="match status" value="1"/>
</dbReference>
<dbReference type="GO" id="GO:0004350">
    <property type="term" value="F:glutamate-5-semialdehyde dehydrogenase activity"/>
    <property type="evidence" value="ECO:0007669"/>
    <property type="project" value="UniProtKB-UniRule"/>
</dbReference>
<sequence>MTVLETQGLAARHAARALAVAGTARKNAALEAAARTIEARQGEILAANAADLEAAMAAGLRPALLDRLALDEGRIAGIVEGVRQVAALPDPIGAVTKMDTRPNGLTIGKRRVPLGVIGIIYEARPNVTVDAAALCLKSGNAALLRGGKEAFHSNQAFAAVLRDALEEAGLPRDCVALVADTSRESANELMGLTEYLDVLIPRGGAGLIRSVVENARVPVIQTGVGVCHIYVHERADLDMAARILYNAKTSRPSVCNAAECVLVDRAAARDFLPLAWELLQTKGVELRGCPETRAILGDWVKPAAEADWDTEFGDYILAVKVVSGFDEAVDFIAAHGTGHSEAIVTADYFAAQRFLDEVDAAAVYVNASTRFTDGFEFGLGAEIGISTQKMHARGPMGLEELTSSKYVIYGTGQVR</sequence>
<keyword evidence="4 7" id="KW-0521">NADP</keyword>
<comment type="pathway">
    <text evidence="1 7">Amino-acid biosynthesis; L-proline biosynthesis; L-glutamate 5-semialdehyde from L-glutamate: step 2/2.</text>
</comment>
<dbReference type="EMBL" id="ADLO01000058">
    <property type="protein sequence ID" value="KGF55421.1"/>
    <property type="molecule type" value="Genomic_DNA"/>
</dbReference>
<dbReference type="SUPFAM" id="SSF53720">
    <property type="entry name" value="ALDH-like"/>
    <property type="match status" value="1"/>
</dbReference>
<evidence type="ECO:0000313" key="9">
    <source>
        <dbReference type="EMBL" id="KGF55421.1"/>
    </source>
</evidence>
<dbReference type="GO" id="GO:0055129">
    <property type="term" value="P:L-proline biosynthetic process"/>
    <property type="evidence" value="ECO:0007669"/>
    <property type="project" value="UniProtKB-UniRule"/>
</dbReference>
<evidence type="ECO:0000256" key="4">
    <source>
        <dbReference type="ARBA" id="ARBA00022857"/>
    </source>
</evidence>
<dbReference type="InterPro" id="IPR012134">
    <property type="entry name" value="Glu-5-SA_DH"/>
</dbReference>
<protein>
    <recommendedName>
        <fullName evidence="7">Gamma-glutamyl phosphate reductase</fullName>
        <shortName evidence="7">GPR</shortName>
        <ecNumber evidence="7">1.2.1.41</ecNumber>
    </recommendedName>
    <alternativeName>
        <fullName evidence="7">Glutamate-5-semialdehyde dehydrogenase</fullName>
    </alternativeName>
    <alternativeName>
        <fullName evidence="7">Glutamyl-gamma-semialdehyde dehydrogenase</fullName>
        <shortName evidence="7">GSA dehydrogenase</shortName>
    </alternativeName>
</protein>
<evidence type="ECO:0000313" key="10">
    <source>
        <dbReference type="Proteomes" id="UP000029585"/>
    </source>
</evidence>
<evidence type="ECO:0000259" key="8">
    <source>
        <dbReference type="Pfam" id="PF00171"/>
    </source>
</evidence>
<evidence type="ECO:0000256" key="7">
    <source>
        <dbReference type="HAMAP-Rule" id="MF_00412"/>
    </source>
</evidence>
<dbReference type="Pfam" id="PF00171">
    <property type="entry name" value="Aldedh"/>
    <property type="match status" value="1"/>
</dbReference>
<dbReference type="GO" id="GO:0005737">
    <property type="term" value="C:cytoplasm"/>
    <property type="evidence" value="ECO:0007669"/>
    <property type="project" value="UniProtKB-SubCell"/>
</dbReference>
<dbReference type="InterPro" id="IPR015590">
    <property type="entry name" value="Aldehyde_DH_dom"/>
</dbReference>
<gene>
    <name evidence="7" type="primary">proA</name>
    <name evidence="9" type="ORF">HMPREF9460_02014</name>
</gene>
<dbReference type="Gene3D" id="3.40.309.10">
    <property type="entry name" value="Aldehyde Dehydrogenase, Chain A, domain 2"/>
    <property type="match status" value="1"/>
</dbReference>
<dbReference type="HAMAP" id="MF_00412">
    <property type="entry name" value="ProA"/>
    <property type="match status" value="1"/>
</dbReference>
<dbReference type="PIRSF" id="PIRSF000151">
    <property type="entry name" value="GPR"/>
    <property type="match status" value="1"/>
</dbReference>
<evidence type="ECO:0000256" key="3">
    <source>
        <dbReference type="ARBA" id="ARBA00022650"/>
    </source>
</evidence>
<evidence type="ECO:0000256" key="2">
    <source>
        <dbReference type="ARBA" id="ARBA00022605"/>
    </source>
</evidence>
<comment type="function">
    <text evidence="7">Catalyzes the NADPH-dependent reduction of L-glutamate 5-phosphate into L-glutamate 5-semialdehyde and phosphate. The product spontaneously undergoes cyclization to form 1-pyrroline-5-carboxylate.</text>
</comment>
<keyword evidence="10" id="KW-1185">Reference proteome</keyword>
<dbReference type="Gene3D" id="3.40.605.10">
    <property type="entry name" value="Aldehyde Dehydrogenase, Chain A, domain 1"/>
    <property type="match status" value="1"/>
</dbReference>
<keyword evidence="3 7" id="KW-0641">Proline biosynthesis</keyword>
<dbReference type="InterPro" id="IPR016163">
    <property type="entry name" value="Ald_DH_C"/>
</dbReference>
<keyword evidence="2 7" id="KW-0028">Amino-acid biosynthesis</keyword>
<comment type="catalytic activity">
    <reaction evidence="6 7">
        <text>L-glutamate 5-semialdehyde + phosphate + NADP(+) = L-glutamyl 5-phosphate + NADPH + H(+)</text>
        <dbReference type="Rhea" id="RHEA:19541"/>
        <dbReference type="ChEBI" id="CHEBI:15378"/>
        <dbReference type="ChEBI" id="CHEBI:43474"/>
        <dbReference type="ChEBI" id="CHEBI:57783"/>
        <dbReference type="ChEBI" id="CHEBI:58066"/>
        <dbReference type="ChEBI" id="CHEBI:58274"/>
        <dbReference type="ChEBI" id="CHEBI:58349"/>
        <dbReference type="EC" id="1.2.1.41"/>
    </reaction>
</comment>
<dbReference type="GO" id="GO:0050661">
    <property type="term" value="F:NADP binding"/>
    <property type="evidence" value="ECO:0007669"/>
    <property type="project" value="InterPro"/>
</dbReference>
<dbReference type="EC" id="1.2.1.41" evidence="7"/>
<accession>A0A096B8S2</accession>
<evidence type="ECO:0000256" key="1">
    <source>
        <dbReference type="ARBA" id="ARBA00004985"/>
    </source>
</evidence>
<feature type="domain" description="Aldehyde dehydrogenase" evidence="8">
    <location>
        <begin position="10"/>
        <end position="275"/>
    </location>
</feature>
<dbReference type="PATRIC" id="fig|742738.3.peg.2067"/>
<reference evidence="9 10" key="1">
    <citation type="submission" date="2011-08" db="EMBL/GenBank/DDBJ databases">
        <title>The Genome Sequence of Clostridium orbiscindens 1_3_50AFAA.</title>
        <authorList>
            <consortium name="The Broad Institute Genome Sequencing Platform"/>
            <person name="Earl A."/>
            <person name="Ward D."/>
            <person name="Feldgarden M."/>
            <person name="Gevers D."/>
            <person name="Daigneault M."/>
            <person name="Strauss J."/>
            <person name="Allen-Vercoe E."/>
            <person name="Young S.K."/>
            <person name="Zeng Q."/>
            <person name="Gargeya S."/>
            <person name="Fitzgerald M."/>
            <person name="Haas B."/>
            <person name="Abouelleil A."/>
            <person name="Alvarado L."/>
            <person name="Arachchi H.M."/>
            <person name="Berlin A."/>
            <person name="Brown A."/>
            <person name="Chapman S.B."/>
            <person name="Chen Z."/>
            <person name="Dunbar C."/>
            <person name="Freedman E."/>
            <person name="Gearin G."/>
            <person name="Gellesch M."/>
            <person name="Goldberg J."/>
            <person name="Griggs A."/>
            <person name="Gujja S."/>
            <person name="Heiman D."/>
            <person name="Howarth C."/>
            <person name="Larson L."/>
            <person name="Lui A."/>
            <person name="MacDonald P.J.P."/>
            <person name="Montmayeur A."/>
            <person name="Murphy C."/>
            <person name="Neiman D."/>
            <person name="Pearson M."/>
            <person name="Priest M."/>
            <person name="Roberts A."/>
            <person name="Saif S."/>
            <person name="Shea T."/>
            <person name="Shenoy N."/>
            <person name="Sisk P."/>
            <person name="Stolte C."/>
            <person name="Sykes S."/>
            <person name="Wortman J."/>
            <person name="Nusbaum C."/>
            <person name="Birren B."/>
        </authorList>
    </citation>
    <scope>NUCLEOTIDE SEQUENCE [LARGE SCALE GENOMIC DNA]</scope>
    <source>
        <strain evidence="9 10">1_3_50AFAA</strain>
    </source>
</reference>